<dbReference type="AlphaFoldDB" id="A0A4P7N3J2"/>
<keyword evidence="4" id="KW-0274">FAD</keyword>
<evidence type="ECO:0000313" key="8">
    <source>
        <dbReference type="EMBL" id="QBZ57048.1"/>
    </source>
</evidence>
<evidence type="ECO:0000256" key="5">
    <source>
        <dbReference type="ARBA" id="ARBA00022857"/>
    </source>
</evidence>
<accession>A0A4P7N3J2</accession>
<evidence type="ECO:0000256" key="4">
    <source>
        <dbReference type="ARBA" id="ARBA00022827"/>
    </source>
</evidence>
<dbReference type="GO" id="GO:0050661">
    <property type="term" value="F:NADP binding"/>
    <property type="evidence" value="ECO:0007669"/>
    <property type="project" value="InterPro"/>
</dbReference>
<dbReference type="PRINTS" id="PR00419">
    <property type="entry name" value="ADXRDTASE"/>
</dbReference>
<name>A0A4P7N3J2_PYROR</name>
<keyword evidence="5" id="KW-0521">NADP</keyword>
<gene>
    <name evidence="8" type="ORF">PoMZ_01967</name>
</gene>
<organism evidence="8 9">
    <name type="scientific">Pyricularia oryzae</name>
    <name type="common">Rice blast fungus</name>
    <name type="synonym">Magnaporthe oryzae</name>
    <dbReference type="NCBI Taxonomy" id="318829"/>
    <lineage>
        <taxon>Eukaryota</taxon>
        <taxon>Fungi</taxon>
        <taxon>Dikarya</taxon>
        <taxon>Ascomycota</taxon>
        <taxon>Pezizomycotina</taxon>
        <taxon>Sordariomycetes</taxon>
        <taxon>Sordariomycetidae</taxon>
        <taxon>Magnaporthales</taxon>
        <taxon>Pyriculariaceae</taxon>
        <taxon>Pyricularia</taxon>
    </lineage>
</organism>
<keyword evidence="3" id="KW-0285">Flavoprotein</keyword>
<comment type="similarity">
    <text evidence="2">Belongs to the FMO family.</text>
</comment>
<dbReference type="FunFam" id="3.50.50.60:FF:000138">
    <property type="entry name" value="Flavin-containing monooxygenase"/>
    <property type="match status" value="1"/>
</dbReference>
<dbReference type="Proteomes" id="UP000294847">
    <property type="component" value="Chromosome 2"/>
</dbReference>
<dbReference type="InterPro" id="IPR036188">
    <property type="entry name" value="FAD/NAD-bd_sf"/>
</dbReference>
<evidence type="ECO:0000256" key="3">
    <source>
        <dbReference type="ARBA" id="ARBA00022630"/>
    </source>
</evidence>
<dbReference type="Gene3D" id="3.50.50.60">
    <property type="entry name" value="FAD/NAD(P)-binding domain"/>
    <property type="match status" value="2"/>
</dbReference>
<dbReference type="InterPro" id="IPR050346">
    <property type="entry name" value="FMO-like"/>
</dbReference>
<dbReference type="InterPro" id="IPR020946">
    <property type="entry name" value="Flavin_mOase-like"/>
</dbReference>
<evidence type="ECO:0000256" key="7">
    <source>
        <dbReference type="ARBA" id="ARBA00023033"/>
    </source>
</evidence>
<evidence type="ECO:0000256" key="2">
    <source>
        <dbReference type="ARBA" id="ARBA00009183"/>
    </source>
</evidence>
<proteinExistence type="inferred from homology"/>
<dbReference type="Pfam" id="PF13450">
    <property type="entry name" value="NAD_binding_8"/>
    <property type="match status" value="1"/>
</dbReference>
<evidence type="ECO:0000256" key="6">
    <source>
        <dbReference type="ARBA" id="ARBA00023002"/>
    </source>
</evidence>
<comment type="cofactor">
    <cofactor evidence="1">
        <name>FAD</name>
        <dbReference type="ChEBI" id="CHEBI:57692"/>
    </cofactor>
</comment>
<reference evidence="8 9" key="1">
    <citation type="journal article" date="2019" name="Mol. Biol. Evol.">
        <title>Blast fungal genomes show frequent chromosomal changes, gene gains and losses, and effector gene turnover.</title>
        <authorList>
            <person name="Gomez Luciano L.B."/>
            <person name="Jason Tsai I."/>
            <person name="Chuma I."/>
            <person name="Tosa Y."/>
            <person name="Chen Y.H."/>
            <person name="Li J.Y."/>
            <person name="Li M.Y."/>
            <person name="Jade Lu M.Y."/>
            <person name="Nakayashiki H."/>
            <person name="Li W.H."/>
        </authorList>
    </citation>
    <scope>NUCLEOTIDE SEQUENCE [LARGE SCALE GENOMIC DNA]</scope>
    <source>
        <strain evidence="8">MZ5-1-6</strain>
    </source>
</reference>
<evidence type="ECO:0008006" key="10">
    <source>
        <dbReference type="Google" id="ProtNLM"/>
    </source>
</evidence>
<dbReference type="Pfam" id="PF00743">
    <property type="entry name" value="FMO-like"/>
    <property type="match status" value="2"/>
</dbReference>
<evidence type="ECO:0000256" key="1">
    <source>
        <dbReference type="ARBA" id="ARBA00001974"/>
    </source>
</evidence>
<keyword evidence="7" id="KW-0503">Monooxygenase</keyword>
<dbReference type="SUPFAM" id="SSF51905">
    <property type="entry name" value="FAD/NAD(P)-binding domain"/>
    <property type="match status" value="2"/>
</dbReference>
<dbReference type="GO" id="GO:0050660">
    <property type="term" value="F:flavin adenine dinucleotide binding"/>
    <property type="evidence" value="ECO:0007669"/>
    <property type="project" value="InterPro"/>
</dbReference>
<sequence>MVLRACFDVKRIAVIGAGPCGLAAAKYLVAQKAFSEIVVFEQAAEVGGVWNYSKTPSSTLHVPQTNPLCAPDPPVFPDKEGSAMFPSPMYDLLHTNIPRTIMGFKDLELSAGVAFPHRDEVQAYLVKYSQDVRHLIKFSTIVKDVRLRQGTGIDQWDVRTESSTGGNPQMQTFDAVVVASGHYSTTYMPRIPNIEDFHKTHPAVITHSKTYRSPSIYTGKKVIVVGNSASGVDIAAQIQRVAGKVFLSVREATASDSLAHIGAEETPPISKFLVKEKGVQFEDGRVEKDIDSVVFCTGYLFAFPFLESLATPLLTDGRRVHGLYKDFLHIKHPTLVFPGLPIKVIPFPFSESQAAIYARLWANALPLPSEKEMSDWEKSAEEQRGPAFHVYPKKGDVEYLREMHAWASKAESGKEPPLWTDEQVWQREIYAQAKLEFEKTGRTAKTLAELGFHYKAPSDAVEEAAQDTGSVGYNAPHNTLVACNEGRIKNEEICENVPNPVKIWAESELKKEKEIPPVPSP</sequence>
<keyword evidence="6" id="KW-0560">Oxidoreductase</keyword>
<dbReference type="GO" id="GO:0004499">
    <property type="term" value="F:N,N-dimethylaniline monooxygenase activity"/>
    <property type="evidence" value="ECO:0007669"/>
    <property type="project" value="InterPro"/>
</dbReference>
<dbReference type="PANTHER" id="PTHR23023">
    <property type="entry name" value="DIMETHYLANILINE MONOOXYGENASE"/>
    <property type="match status" value="1"/>
</dbReference>
<evidence type="ECO:0000313" key="9">
    <source>
        <dbReference type="Proteomes" id="UP000294847"/>
    </source>
</evidence>
<dbReference type="EMBL" id="CP034205">
    <property type="protein sequence ID" value="QBZ57048.1"/>
    <property type="molecule type" value="Genomic_DNA"/>
</dbReference>
<protein>
    <recommendedName>
        <fullName evidence="10">Thiol-specific monooxygenase</fullName>
    </recommendedName>
</protein>